<name>A0ABX1GGZ3_9GAMM</name>
<dbReference type="SUPFAM" id="SSF48498">
    <property type="entry name" value="Tetracyclin repressor-like, C-terminal domain"/>
    <property type="match status" value="1"/>
</dbReference>
<protein>
    <recommendedName>
        <fullName evidence="5">Nucleoid occlusion factor SlmA</fullName>
    </recommendedName>
</protein>
<accession>A0ABX1GGZ3</accession>
<comment type="similarity">
    <text evidence="5">Belongs to the nucleoid occlusion factor SlmA family.</text>
</comment>
<comment type="function">
    <text evidence="5">Required for nucleoid occlusion (NO) phenomenon, which prevents Z-ring formation and cell division over the nucleoid. Acts as a DNA-associated cell division inhibitor that binds simultaneously chromosomal DNA and FtsZ, and disrupts the assembly of FtsZ polymers. SlmA-DNA-binding sequences (SBS) are dispersed on non-Ter regions of the chromosome, preventing FtsZ polymerization at these regions.</text>
</comment>
<keyword evidence="4 5" id="KW-0131">Cell cycle</keyword>
<dbReference type="PANTHER" id="PTHR43479">
    <property type="entry name" value="ACREF/ENVCD OPERON REPRESSOR-RELATED"/>
    <property type="match status" value="1"/>
</dbReference>
<feature type="domain" description="HTH tetR-type" evidence="7">
    <location>
        <begin position="5"/>
        <end position="65"/>
    </location>
</feature>
<dbReference type="PANTHER" id="PTHR43479:SF11">
    <property type="entry name" value="ACREF_ENVCD OPERON REPRESSOR-RELATED"/>
    <property type="match status" value="1"/>
</dbReference>
<keyword evidence="2 5" id="KW-0132">Cell division</keyword>
<reference evidence="8 9" key="1">
    <citation type="submission" date="2020-04" db="EMBL/GenBank/DDBJ databases">
        <authorList>
            <person name="Yoon J."/>
        </authorList>
    </citation>
    <scope>NUCLEOTIDE SEQUENCE [LARGE SCALE GENOMIC DNA]</scope>
    <source>
        <strain evidence="8 9">KMU-166</strain>
    </source>
</reference>
<evidence type="ECO:0000256" key="4">
    <source>
        <dbReference type="ARBA" id="ARBA00023306"/>
    </source>
</evidence>
<dbReference type="InterPro" id="IPR009057">
    <property type="entry name" value="Homeodomain-like_sf"/>
</dbReference>
<dbReference type="Pfam" id="PF00440">
    <property type="entry name" value="TetR_N"/>
    <property type="match status" value="1"/>
</dbReference>
<dbReference type="Proteomes" id="UP000765845">
    <property type="component" value="Unassembled WGS sequence"/>
</dbReference>
<comment type="subcellular location">
    <subcellularLocation>
        <location evidence="5">Cytoplasm</location>
        <location evidence="5">Nucleoid</location>
    </subcellularLocation>
</comment>
<feature type="DNA-binding region" description="H-T-H motif" evidence="6">
    <location>
        <begin position="28"/>
        <end position="47"/>
    </location>
</feature>
<evidence type="ECO:0000256" key="5">
    <source>
        <dbReference type="HAMAP-Rule" id="MF_01839"/>
    </source>
</evidence>
<dbReference type="HAMAP" id="MF_01839">
    <property type="entry name" value="NO_factor_SlmA"/>
    <property type="match status" value="1"/>
</dbReference>
<evidence type="ECO:0000256" key="2">
    <source>
        <dbReference type="ARBA" id="ARBA00022618"/>
    </source>
</evidence>
<evidence type="ECO:0000313" key="8">
    <source>
        <dbReference type="EMBL" id="NKI18196.1"/>
    </source>
</evidence>
<organism evidence="8 9">
    <name type="scientific">Spongiibacter thalassae</name>
    <dbReference type="NCBI Taxonomy" id="2721624"/>
    <lineage>
        <taxon>Bacteria</taxon>
        <taxon>Pseudomonadati</taxon>
        <taxon>Pseudomonadota</taxon>
        <taxon>Gammaproteobacteria</taxon>
        <taxon>Cellvibrionales</taxon>
        <taxon>Spongiibacteraceae</taxon>
        <taxon>Spongiibacter</taxon>
    </lineage>
</organism>
<keyword evidence="3 5" id="KW-0238">DNA-binding</keyword>
<dbReference type="SUPFAM" id="SSF46689">
    <property type="entry name" value="Homeodomain-like"/>
    <property type="match status" value="1"/>
</dbReference>
<keyword evidence="9" id="KW-1185">Reference proteome</keyword>
<evidence type="ECO:0000256" key="1">
    <source>
        <dbReference type="ARBA" id="ARBA00022490"/>
    </source>
</evidence>
<dbReference type="RefSeq" id="WP_168450721.1">
    <property type="nucleotide sequence ID" value="NZ_JAAWWK010000004.1"/>
</dbReference>
<comment type="subunit">
    <text evidence="5">Homodimer. Interacts with FtsZ.</text>
</comment>
<dbReference type="Gene3D" id="1.10.357.10">
    <property type="entry name" value="Tetracycline Repressor, domain 2"/>
    <property type="match status" value="1"/>
</dbReference>
<dbReference type="InterPro" id="IPR054580">
    <property type="entry name" value="SlmA-like_C"/>
</dbReference>
<evidence type="ECO:0000256" key="6">
    <source>
        <dbReference type="PROSITE-ProRule" id="PRU00335"/>
    </source>
</evidence>
<comment type="caution">
    <text evidence="8">The sequence shown here is derived from an EMBL/GenBank/DDBJ whole genome shotgun (WGS) entry which is preliminary data.</text>
</comment>
<dbReference type="PROSITE" id="PS50977">
    <property type="entry name" value="HTH_TETR_2"/>
    <property type="match status" value="1"/>
</dbReference>
<evidence type="ECO:0000313" key="9">
    <source>
        <dbReference type="Proteomes" id="UP000765845"/>
    </source>
</evidence>
<keyword evidence="1 5" id="KW-0963">Cytoplasm</keyword>
<dbReference type="InterPro" id="IPR036271">
    <property type="entry name" value="Tet_transcr_reg_TetR-rel_C_sf"/>
</dbReference>
<sequence length="194" mass="22367">MNKRPSRRDEILQALATMLESHPGGRITTAKLAAEVGVSEAALYRHFPSKAKMFEGLIEFVEEAIFSRISVITEDEGSATTKVGKILHLLLAFTERNPGITRIFNGDALAGEHERLRERVLQFYDRIETQLRQILREAELREGLRTSMTVNSSANLLLAWVDGRIGQFVRSEFRRQPTEHWDEQWLFLVERLFR</sequence>
<dbReference type="InterPro" id="IPR001647">
    <property type="entry name" value="HTH_TetR"/>
</dbReference>
<dbReference type="EMBL" id="JAAWWK010000004">
    <property type="protein sequence ID" value="NKI18196.1"/>
    <property type="molecule type" value="Genomic_DNA"/>
</dbReference>
<proteinExistence type="inferred from homology"/>
<dbReference type="InterPro" id="IPR050624">
    <property type="entry name" value="HTH-type_Tx_Regulator"/>
</dbReference>
<dbReference type="InterPro" id="IPR023769">
    <property type="entry name" value="NO_SlmA"/>
</dbReference>
<dbReference type="NCBIfam" id="NF007015">
    <property type="entry name" value="PRK09480.1"/>
    <property type="match status" value="1"/>
</dbReference>
<gene>
    <name evidence="5 8" type="primary">slmA</name>
    <name evidence="8" type="ORF">HCU74_12345</name>
</gene>
<dbReference type="Pfam" id="PF22276">
    <property type="entry name" value="SlmA-like_C"/>
    <property type="match status" value="1"/>
</dbReference>
<evidence type="ECO:0000259" key="7">
    <source>
        <dbReference type="PROSITE" id="PS50977"/>
    </source>
</evidence>
<evidence type="ECO:0000256" key="3">
    <source>
        <dbReference type="ARBA" id="ARBA00023125"/>
    </source>
</evidence>